<name>A0A4C2A257_EUMVA</name>
<evidence type="ECO:0000313" key="1">
    <source>
        <dbReference type="EMBL" id="GBP93259.1"/>
    </source>
</evidence>
<organism evidence="1 2">
    <name type="scientific">Eumeta variegata</name>
    <name type="common">Bagworm moth</name>
    <name type="synonym">Eumeta japonica</name>
    <dbReference type="NCBI Taxonomy" id="151549"/>
    <lineage>
        <taxon>Eukaryota</taxon>
        <taxon>Metazoa</taxon>
        <taxon>Ecdysozoa</taxon>
        <taxon>Arthropoda</taxon>
        <taxon>Hexapoda</taxon>
        <taxon>Insecta</taxon>
        <taxon>Pterygota</taxon>
        <taxon>Neoptera</taxon>
        <taxon>Endopterygota</taxon>
        <taxon>Lepidoptera</taxon>
        <taxon>Glossata</taxon>
        <taxon>Ditrysia</taxon>
        <taxon>Tineoidea</taxon>
        <taxon>Psychidae</taxon>
        <taxon>Oiketicinae</taxon>
        <taxon>Eumeta</taxon>
    </lineage>
</organism>
<dbReference type="Proteomes" id="UP000299102">
    <property type="component" value="Unassembled WGS sequence"/>
</dbReference>
<reference evidence="1 2" key="1">
    <citation type="journal article" date="2019" name="Commun. Biol.">
        <title>The bagworm genome reveals a unique fibroin gene that provides high tensile strength.</title>
        <authorList>
            <person name="Kono N."/>
            <person name="Nakamura H."/>
            <person name="Ohtoshi R."/>
            <person name="Tomita M."/>
            <person name="Numata K."/>
            <person name="Arakawa K."/>
        </authorList>
    </citation>
    <scope>NUCLEOTIDE SEQUENCE [LARGE SCALE GENOMIC DNA]</scope>
</reference>
<keyword evidence="2" id="KW-1185">Reference proteome</keyword>
<dbReference type="EMBL" id="BGZK01002357">
    <property type="protein sequence ID" value="GBP93259.1"/>
    <property type="molecule type" value="Genomic_DNA"/>
</dbReference>
<protein>
    <submittedName>
        <fullName evidence="1">Uncharacterized protein</fullName>
    </submittedName>
</protein>
<dbReference type="AlphaFoldDB" id="A0A4C2A257"/>
<accession>A0A4C2A257</accession>
<evidence type="ECO:0000313" key="2">
    <source>
        <dbReference type="Proteomes" id="UP000299102"/>
    </source>
</evidence>
<proteinExistence type="predicted"/>
<gene>
    <name evidence="1" type="ORF">EVAR_100599_1</name>
</gene>
<sequence length="190" mass="21809">MKVLMDEQICQRIPIVTIPFEVRSMVWSTCRQLQVMHRMSGARCSPDRFVTYYLRTHSSRAFLTKVNITSKIKSVVLGFGIPAWTSFQIVYYISSTVGITRDFGRILQFCELYRHEIEMRARVLGGLRVRDRGSLRTMPLCAGIVMTVITTSPCYHQNVNAIMRITKLSISTLKCISDAITETIWEHVPI</sequence>
<comment type="caution">
    <text evidence="1">The sequence shown here is derived from an EMBL/GenBank/DDBJ whole genome shotgun (WGS) entry which is preliminary data.</text>
</comment>